<sequence length="239" mass="26535">IFTVYSIMSGWEHVQDMATMTSRKSKSSKKGFEVFTEHKETLAQSLVFSLSDLATRAAGKGLIADAVKAAGNKLGQATTDNERAKFLIYSIISKLNVDNAAEIMEKFLECLEDTVPVLHTFLDKIYKEEKEKETSQPEMMILKKHQADIISILEHGSTASVAGKLLQCQVISPDEHKICVDPGAQYEDVAINKILTEISISIKLNDEKFTIFVDDVLDGMGGSAEYIAKMMKDEYNGTR</sequence>
<organism evidence="1">
    <name type="scientific">Amphimedon queenslandica</name>
    <name type="common">Sponge</name>
    <dbReference type="NCBI Taxonomy" id="400682"/>
    <lineage>
        <taxon>Eukaryota</taxon>
        <taxon>Metazoa</taxon>
        <taxon>Porifera</taxon>
        <taxon>Demospongiae</taxon>
        <taxon>Heteroscleromorpha</taxon>
        <taxon>Haplosclerida</taxon>
        <taxon>Niphatidae</taxon>
        <taxon>Amphimedon</taxon>
    </lineage>
</organism>
<evidence type="ECO:0000313" key="1">
    <source>
        <dbReference type="EnsemblMetazoa" id="Aqu2.1.37451_001"/>
    </source>
</evidence>
<dbReference type="EnsemblMetazoa" id="Aqu2.1.37451_001">
    <property type="protein sequence ID" value="Aqu2.1.37451_001"/>
    <property type="gene ID" value="Aqu2.1.37451"/>
</dbReference>
<accession>A0A1X7VBP7</accession>
<proteinExistence type="predicted"/>
<reference evidence="1" key="1">
    <citation type="submission" date="2017-05" db="UniProtKB">
        <authorList>
            <consortium name="EnsemblMetazoa"/>
        </authorList>
    </citation>
    <scope>IDENTIFICATION</scope>
</reference>
<dbReference type="InParanoid" id="A0A1X7VBP7"/>
<protein>
    <submittedName>
        <fullName evidence="1">Uncharacterized protein</fullName>
    </submittedName>
</protein>
<dbReference type="AlphaFoldDB" id="A0A1X7VBP7"/>
<name>A0A1X7VBP7_AMPQE</name>